<dbReference type="EMBL" id="CM031814">
    <property type="protein sequence ID" value="KAG6649895.1"/>
    <property type="molecule type" value="Genomic_DNA"/>
</dbReference>
<dbReference type="InterPro" id="IPR057039">
    <property type="entry name" value="At5g52880_ARM"/>
</dbReference>
<name>A0A8T1Q2U4_CARIL</name>
<dbReference type="PANTHER" id="PTHR47744:SF1">
    <property type="entry name" value="OS05G0526300 PROTEIN"/>
    <property type="match status" value="1"/>
</dbReference>
<evidence type="ECO:0000313" key="3">
    <source>
        <dbReference type="Proteomes" id="UP000811609"/>
    </source>
</evidence>
<accession>A0A8T1Q2U4</accession>
<dbReference type="PROSITE" id="PS50181">
    <property type="entry name" value="FBOX"/>
    <property type="match status" value="1"/>
</dbReference>
<dbReference type="Pfam" id="PF12937">
    <property type="entry name" value="F-box-like"/>
    <property type="match status" value="1"/>
</dbReference>
<organism evidence="2 3">
    <name type="scientific">Carya illinoinensis</name>
    <name type="common">Pecan</name>
    <dbReference type="NCBI Taxonomy" id="32201"/>
    <lineage>
        <taxon>Eukaryota</taxon>
        <taxon>Viridiplantae</taxon>
        <taxon>Streptophyta</taxon>
        <taxon>Embryophyta</taxon>
        <taxon>Tracheophyta</taxon>
        <taxon>Spermatophyta</taxon>
        <taxon>Magnoliopsida</taxon>
        <taxon>eudicotyledons</taxon>
        <taxon>Gunneridae</taxon>
        <taxon>Pentapetalae</taxon>
        <taxon>rosids</taxon>
        <taxon>fabids</taxon>
        <taxon>Fagales</taxon>
        <taxon>Juglandaceae</taxon>
        <taxon>Carya</taxon>
    </lineage>
</organism>
<dbReference type="PANTHER" id="PTHR47744">
    <property type="entry name" value="OS05G0526300 PROTEIN"/>
    <property type="match status" value="1"/>
</dbReference>
<keyword evidence="3" id="KW-1185">Reference proteome</keyword>
<dbReference type="AlphaFoldDB" id="A0A8T1Q2U4"/>
<evidence type="ECO:0000259" key="1">
    <source>
        <dbReference type="PROSITE" id="PS50181"/>
    </source>
</evidence>
<sequence length="349" mass="39854">MRIIDQVLASLKYPASFSGEVANSLPLPLNSHVIVFDPAPALFPNMSNPLQRYQKLRLKESLSRIYRYPIACKELCFILRSAYNKLPKNLQSLIFQDTLTAFHLLPQMQTSKAVSAAHLLHQSAEAALPKQKRNLAITEFKQAMVAHKRRYKARQEEKGSAQLPQDVLVHIFSFLDIQSLVSVGLVCWSWNLAANEDYLWQSQYASVFCNSDKCLKWKGHQSERPDEDQEYVLLQDMATRSVIDWREAFKRAYLGNASKKLTSNRGYCGHCDTIVWINNMKCSDGNHGLNSKSQQVKPISPRQVAEYILDDSLKFISSSDSDSDSDEGPISRLWAYPRHMSRLQRKPSQ</sequence>
<dbReference type="InterPro" id="IPR001810">
    <property type="entry name" value="F-box_dom"/>
</dbReference>
<proteinExistence type="predicted"/>
<dbReference type="Pfam" id="PF24104">
    <property type="entry name" value="At5g52880_ARM"/>
    <property type="match status" value="1"/>
</dbReference>
<dbReference type="Proteomes" id="UP000811609">
    <property type="component" value="Chromosome 6"/>
</dbReference>
<comment type="caution">
    <text evidence="2">The sequence shown here is derived from an EMBL/GenBank/DDBJ whole genome shotgun (WGS) entry which is preliminary data.</text>
</comment>
<feature type="domain" description="F-box" evidence="1">
    <location>
        <begin position="157"/>
        <end position="203"/>
    </location>
</feature>
<evidence type="ECO:0000313" key="2">
    <source>
        <dbReference type="EMBL" id="KAG6649895.1"/>
    </source>
</evidence>
<dbReference type="SMART" id="SM00256">
    <property type="entry name" value="FBOX"/>
    <property type="match status" value="1"/>
</dbReference>
<reference evidence="2" key="1">
    <citation type="submission" date="2020-12" db="EMBL/GenBank/DDBJ databases">
        <title>WGS assembly of Carya illinoinensis cv. Pawnee.</title>
        <authorList>
            <person name="Platts A."/>
            <person name="Shu S."/>
            <person name="Wright S."/>
            <person name="Barry K."/>
            <person name="Edger P."/>
            <person name="Pires J.C."/>
            <person name="Schmutz J."/>
        </authorList>
    </citation>
    <scope>NUCLEOTIDE SEQUENCE</scope>
    <source>
        <tissue evidence="2">Leaf</tissue>
    </source>
</reference>
<protein>
    <recommendedName>
        <fullName evidence="1">F-box domain-containing protein</fullName>
    </recommendedName>
</protein>
<gene>
    <name evidence="2" type="ORF">CIPAW_06G005500</name>
</gene>